<comment type="caution">
    <text evidence="1">The sequence shown here is derived from an EMBL/GenBank/DDBJ whole genome shotgun (WGS) entry which is preliminary data.</text>
</comment>
<gene>
    <name evidence="1" type="ORF">CVT24_005584</name>
</gene>
<dbReference type="InParanoid" id="A0A409VQM1"/>
<dbReference type="AlphaFoldDB" id="A0A409VQM1"/>
<name>A0A409VQM1_9AGAR</name>
<proteinExistence type="predicted"/>
<reference evidence="1 2" key="1">
    <citation type="journal article" date="2018" name="Evol. Lett.">
        <title>Horizontal gene cluster transfer increased hallucinogenic mushroom diversity.</title>
        <authorList>
            <person name="Reynolds H.T."/>
            <person name="Vijayakumar V."/>
            <person name="Gluck-Thaler E."/>
            <person name="Korotkin H.B."/>
            <person name="Matheny P.B."/>
            <person name="Slot J.C."/>
        </authorList>
    </citation>
    <scope>NUCLEOTIDE SEQUENCE [LARGE SCALE GENOMIC DNA]</scope>
    <source>
        <strain evidence="1 2">2629</strain>
    </source>
</reference>
<protein>
    <submittedName>
        <fullName evidence="1">Uncharacterized protein</fullName>
    </submittedName>
</protein>
<accession>A0A409VQM1</accession>
<dbReference type="SUPFAM" id="SSF52047">
    <property type="entry name" value="RNI-like"/>
    <property type="match status" value="1"/>
</dbReference>
<evidence type="ECO:0000313" key="1">
    <source>
        <dbReference type="EMBL" id="PPQ68572.1"/>
    </source>
</evidence>
<organism evidence="1 2">
    <name type="scientific">Panaeolus cyanescens</name>
    <dbReference type="NCBI Taxonomy" id="181874"/>
    <lineage>
        <taxon>Eukaryota</taxon>
        <taxon>Fungi</taxon>
        <taxon>Dikarya</taxon>
        <taxon>Basidiomycota</taxon>
        <taxon>Agaricomycotina</taxon>
        <taxon>Agaricomycetes</taxon>
        <taxon>Agaricomycetidae</taxon>
        <taxon>Agaricales</taxon>
        <taxon>Agaricineae</taxon>
        <taxon>Galeropsidaceae</taxon>
        <taxon>Panaeolus</taxon>
    </lineage>
</organism>
<sequence length="430" mass="48771">MTTNVNEILTVTFREQNARQKIQAFLESSHPVDYLHVRQLIMDFSGRLSVSPTELRHTRNFVNNLPNLEHLATICDNAPGGRDMSLFQERDCLLELLRYSLQNRQLTALSISDDRRFETTCKVIDLNAHDVLLCALRHSSLQCLKLDFVNTDHVFYRSATTSNIKKLQLNNVLGLEPSFLKYFTSLEVLELTDCRGSWKSTSRDEKIELLGSALQKLRVFIGDFSQTYNRQVDVAGNPCVTLSDVLTYFQASAQQSQHRPLRVLKEMSITPYDGDDIDPLVLGALLRTARSLETLSIDANHLYIGQSIGVWDRIWATIKKSGGRRNSLRSLTLTLRKIWDFNKPPRKGIPKVIRHLESLSDILSSTDKFPKLTNLTLEIFFYFTPERPSEVGPSMMTELSRLFLLSMPSLSARIGEGLTVVATCPELSSS</sequence>
<dbReference type="Proteomes" id="UP000284842">
    <property type="component" value="Unassembled WGS sequence"/>
</dbReference>
<dbReference type="EMBL" id="NHTK01006005">
    <property type="protein sequence ID" value="PPQ68572.1"/>
    <property type="molecule type" value="Genomic_DNA"/>
</dbReference>
<evidence type="ECO:0000313" key="2">
    <source>
        <dbReference type="Proteomes" id="UP000284842"/>
    </source>
</evidence>
<keyword evidence="2" id="KW-1185">Reference proteome</keyword>